<feature type="transmembrane region" description="Helical" evidence="1">
    <location>
        <begin position="33"/>
        <end position="54"/>
    </location>
</feature>
<gene>
    <name evidence="2" type="ORF">ATC1_131052</name>
</gene>
<keyword evidence="1" id="KW-0472">Membrane</keyword>
<sequence>MIEKNLGVNFCKTSAIMMQKLMIIKGNNKYSNVWIKAVWGNIFPFALIVIELLYS</sequence>
<accession>A0A0S7BT85</accession>
<evidence type="ECO:0000256" key="1">
    <source>
        <dbReference type="SAM" id="Phobius"/>
    </source>
</evidence>
<proteinExistence type="predicted"/>
<dbReference type="AlphaFoldDB" id="A0A0S7BT85"/>
<protein>
    <submittedName>
        <fullName evidence="2">Uncharacterized protein</fullName>
    </submittedName>
</protein>
<name>A0A0S7BT85_9CHLR</name>
<reference evidence="2" key="1">
    <citation type="journal article" date="2015" name="Genome Announc.">
        <title>Draft Genome Sequence of Anaerolineae Strain TC1, a Novel Isolate from a Methanogenic Wastewater Treatment System.</title>
        <authorList>
            <person name="Matsuura N."/>
            <person name="Tourlousse D.M."/>
            <person name="Sun L."/>
            <person name="Toyonaga M."/>
            <person name="Kuroda K."/>
            <person name="Ohashi A."/>
            <person name="Cruz R."/>
            <person name="Yamaguchi T."/>
            <person name="Sekiguchi Y."/>
        </authorList>
    </citation>
    <scope>NUCLEOTIDE SEQUENCE [LARGE SCALE GENOMIC DNA]</scope>
    <source>
        <strain evidence="2">TC1</strain>
    </source>
</reference>
<evidence type="ECO:0000313" key="3">
    <source>
        <dbReference type="Proteomes" id="UP000053370"/>
    </source>
</evidence>
<keyword evidence="1" id="KW-0812">Transmembrane</keyword>
<keyword evidence="3" id="KW-1185">Reference proteome</keyword>
<keyword evidence="1" id="KW-1133">Transmembrane helix</keyword>
<dbReference type="Proteomes" id="UP000053370">
    <property type="component" value="Unassembled WGS sequence"/>
</dbReference>
<organism evidence="2">
    <name type="scientific">Flexilinea flocculi</name>
    <dbReference type="NCBI Taxonomy" id="1678840"/>
    <lineage>
        <taxon>Bacteria</taxon>
        <taxon>Bacillati</taxon>
        <taxon>Chloroflexota</taxon>
        <taxon>Anaerolineae</taxon>
        <taxon>Anaerolineales</taxon>
        <taxon>Anaerolineaceae</taxon>
        <taxon>Flexilinea</taxon>
    </lineage>
</organism>
<dbReference type="EMBL" id="DF968181">
    <property type="protein sequence ID" value="GAP41070.1"/>
    <property type="molecule type" value="Genomic_DNA"/>
</dbReference>
<evidence type="ECO:0000313" key="2">
    <source>
        <dbReference type="EMBL" id="GAP41070.1"/>
    </source>
</evidence>